<sequence>MFHCILYHFLVLTTQEEQEQRFAVTYKVTGMLLLKLSV</sequence>
<dbReference type="AlphaFoldDB" id="D4VI92"/>
<protein>
    <submittedName>
        <fullName evidence="1">Uncharacterized protein</fullName>
    </submittedName>
</protein>
<comment type="caution">
    <text evidence="1">The sequence shown here is derived from an EMBL/GenBank/DDBJ whole genome shotgun (WGS) entry which is preliminary data.</text>
</comment>
<dbReference type="Proteomes" id="UP000019380">
    <property type="component" value="Unassembled WGS sequence"/>
</dbReference>
<gene>
    <name evidence="1" type="ORF">BN890_30510</name>
</gene>
<dbReference type="EMBL" id="CBXG010000035">
    <property type="protein sequence ID" value="CDM05461.1"/>
    <property type="molecule type" value="Genomic_DNA"/>
</dbReference>
<name>D4VI92_9BACE</name>
<organism evidence="1 2">
    <name type="scientific">Bacteroides xylanisolvens SD CC 1b</name>
    <dbReference type="NCBI Taxonomy" id="702447"/>
    <lineage>
        <taxon>Bacteria</taxon>
        <taxon>Pseudomonadati</taxon>
        <taxon>Bacteroidota</taxon>
        <taxon>Bacteroidia</taxon>
        <taxon>Bacteroidales</taxon>
        <taxon>Bacteroidaceae</taxon>
        <taxon>Bacteroides</taxon>
    </lineage>
</organism>
<proteinExistence type="predicted"/>
<evidence type="ECO:0000313" key="2">
    <source>
        <dbReference type="Proteomes" id="UP000019380"/>
    </source>
</evidence>
<accession>D4VI92</accession>
<reference evidence="1 2" key="1">
    <citation type="submission" date="2013-12" db="EMBL/GenBank/DDBJ databases">
        <title>Improved hybrid genome assemblies of Bacteroides xylanisolvens SD CC 1b and Bacteroides xylanisolvens SD CC 2a using Illumina and 454 Sequencing.</title>
        <authorList>
            <person name="Ramaraj T."/>
            <person name="Sundararajan A."/>
            <person name="Mudge J."/>
            <person name="Schilkey F.D."/>
            <person name="Delvecchio V."/>
            <person name="Donlon M."/>
            <person name="Ziemer C."/>
        </authorList>
    </citation>
    <scope>NUCLEOTIDE SEQUENCE [LARGE SCALE GENOMIC DNA]</scope>
</reference>
<evidence type="ECO:0000313" key="1">
    <source>
        <dbReference type="EMBL" id="CDM05461.1"/>
    </source>
</evidence>